<proteinExistence type="predicted"/>
<evidence type="ECO:0000313" key="2">
    <source>
        <dbReference type="Proteomes" id="UP001642540"/>
    </source>
</evidence>
<evidence type="ECO:0000313" key="1">
    <source>
        <dbReference type="EMBL" id="CAL8124958.1"/>
    </source>
</evidence>
<evidence type="ECO:0008006" key="3">
    <source>
        <dbReference type="Google" id="ProtNLM"/>
    </source>
</evidence>
<keyword evidence="2" id="KW-1185">Reference proteome</keyword>
<dbReference type="SUPFAM" id="SSF48452">
    <property type="entry name" value="TPR-like"/>
    <property type="match status" value="1"/>
</dbReference>
<dbReference type="InterPro" id="IPR011990">
    <property type="entry name" value="TPR-like_helical_dom_sf"/>
</dbReference>
<dbReference type="Proteomes" id="UP001642540">
    <property type="component" value="Unassembled WGS sequence"/>
</dbReference>
<reference evidence="1 2" key="1">
    <citation type="submission" date="2024-08" db="EMBL/GenBank/DDBJ databases">
        <authorList>
            <person name="Cucini C."/>
            <person name="Frati F."/>
        </authorList>
    </citation>
    <scope>NUCLEOTIDE SEQUENCE [LARGE SCALE GENOMIC DNA]</scope>
</reference>
<protein>
    <recommendedName>
        <fullName evidence="3">Regulator of microtubule dynamics protein 1</fullName>
    </recommendedName>
</protein>
<sequence length="311" mass="35652">MNSVQTDLHKMILTSDVEVDTNQQAEREAEANQSSKYSTENVAIILAKNKVDLKLLKEKALTKSVVATSVWETIVAGDKLVRLLEKEFLTDSEKLHCVELFYECAIREMNILVIPANALKKLVQIATELFQTRESTDDGDTHEAGMEMEVKIYFSYAVLNYQVSKNPFETIKLLLDGLKLYPDNIEYYDFVSFLYGVERDHSTALYYCEKGLEKFPDDANLLSGKAVHLHLAWPKAQKEEVVEAYRQFLLKAPEDHRKYPDAYYAISSLATDSVEIEHYYKLGLEAETKLLPCYLPYANSNLKKLHKRNSI</sequence>
<accession>A0ABP1RBB8</accession>
<dbReference type="Gene3D" id="1.25.40.10">
    <property type="entry name" value="Tetratricopeptide repeat domain"/>
    <property type="match status" value="1"/>
</dbReference>
<name>A0ABP1RBB8_9HEXA</name>
<comment type="caution">
    <text evidence="1">The sequence shown here is derived from an EMBL/GenBank/DDBJ whole genome shotgun (WGS) entry which is preliminary data.</text>
</comment>
<gene>
    <name evidence="1" type="ORF">ODALV1_LOCUS20822</name>
</gene>
<organism evidence="1 2">
    <name type="scientific">Orchesella dallaii</name>
    <dbReference type="NCBI Taxonomy" id="48710"/>
    <lineage>
        <taxon>Eukaryota</taxon>
        <taxon>Metazoa</taxon>
        <taxon>Ecdysozoa</taxon>
        <taxon>Arthropoda</taxon>
        <taxon>Hexapoda</taxon>
        <taxon>Collembola</taxon>
        <taxon>Entomobryomorpha</taxon>
        <taxon>Entomobryoidea</taxon>
        <taxon>Orchesellidae</taxon>
        <taxon>Orchesellinae</taxon>
        <taxon>Orchesella</taxon>
    </lineage>
</organism>
<dbReference type="EMBL" id="CAXLJM020000068">
    <property type="protein sequence ID" value="CAL8124958.1"/>
    <property type="molecule type" value="Genomic_DNA"/>
</dbReference>